<dbReference type="PANTHER" id="PTHR42770:SF7">
    <property type="entry name" value="MEMBRANE PROTEIN"/>
    <property type="match status" value="1"/>
</dbReference>
<sequence length="426" mass="44907">MDGTFKAPPRTVGFLGSALFPVNGMVGAGIFALPAVLAAAVGSFAPWMLLIGGLLFMPLALVYAWLAARFEHSGGPVLYGEAAFGRFVGFQAGWGRYASNIVTAAANTHVMVTYLAALFPWLEQVQGLAVAVLLALFVAINLAGMRSAVGTLGVMTAIKIGPLLLLVIAALFAGDPAISFALPQFGQVESVILLTFYAFMGFENLTETAGEVKDAKRNIPRALVSMVAAVSVLYVLVIWAYLAIAPSAADDNALAGAARAVMGDWGAVMIVIAAAFSIGANNLGSGTSLPRLTYGMAERGMLPRWFMMVDERRGTPRNSILFYGVFAILFGLWEGFEVLAVAGTMVRLVTYLICCAALPVLERREGALNPLHLAASLFAIVVSIWVATHADMRALAIFAAIVAGGTLLYFVAARETAAVPRAPDPR</sequence>
<gene>
    <name evidence="7" type="ORF">K3174_11345</name>
</gene>
<evidence type="ECO:0000256" key="5">
    <source>
        <dbReference type="ARBA" id="ARBA00023136"/>
    </source>
</evidence>
<dbReference type="InterPro" id="IPR002293">
    <property type="entry name" value="AA/rel_permease1"/>
</dbReference>
<feature type="transmembrane region" description="Helical" evidence="6">
    <location>
        <begin position="265"/>
        <end position="284"/>
    </location>
</feature>
<evidence type="ECO:0000313" key="7">
    <source>
        <dbReference type="EMBL" id="MBX7483127.1"/>
    </source>
</evidence>
<evidence type="ECO:0000256" key="4">
    <source>
        <dbReference type="ARBA" id="ARBA00022989"/>
    </source>
</evidence>
<dbReference type="EMBL" id="JAIGNO010000006">
    <property type="protein sequence ID" value="MBX7483127.1"/>
    <property type="molecule type" value="Genomic_DNA"/>
</dbReference>
<feature type="transmembrane region" description="Helical" evidence="6">
    <location>
        <begin position="223"/>
        <end position="245"/>
    </location>
</feature>
<dbReference type="InterPro" id="IPR050367">
    <property type="entry name" value="APC_superfamily"/>
</dbReference>
<evidence type="ECO:0000256" key="6">
    <source>
        <dbReference type="SAM" id="Phobius"/>
    </source>
</evidence>
<dbReference type="PANTHER" id="PTHR42770">
    <property type="entry name" value="AMINO ACID TRANSPORTER-RELATED"/>
    <property type="match status" value="1"/>
</dbReference>
<name>A0ABS7J731_9SPHN</name>
<organism evidence="7 8">
    <name type="scientific">Qipengyuania qiaonensis</name>
    <dbReference type="NCBI Taxonomy" id="2867240"/>
    <lineage>
        <taxon>Bacteria</taxon>
        <taxon>Pseudomonadati</taxon>
        <taxon>Pseudomonadota</taxon>
        <taxon>Alphaproteobacteria</taxon>
        <taxon>Sphingomonadales</taxon>
        <taxon>Erythrobacteraceae</taxon>
        <taxon>Qipengyuania</taxon>
    </lineage>
</organism>
<feature type="transmembrane region" description="Helical" evidence="6">
    <location>
        <begin position="314"/>
        <end position="333"/>
    </location>
</feature>
<accession>A0ABS7J731</accession>
<dbReference type="RefSeq" id="WP_221558382.1">
    <property type="nucleotide sequence ID" value="NZ_JAIGNO010000006.1"/>
</dbReference>
<protein>
    <submittedName>
        <fullName evidence="7">APC family permease</fullName>
    </submittedName>
</protein>
<keyword evidence="8" id="KW-1185">Reference proteome</keyword>
<feature type="transmembrane region" description="Helical" evidence="6">
    <location>
        <begin position="47"/>
        <end position="66"/>
    </location>
</feature>
<feature type="transmembrane region" description="Helical" evidence="6">
    <location>
        <begin position="101"/>
        <end position="122"/>
    </location>
</feature>
<comment type="subcellular location">
    <subcellularLocation>
        <location evidence="1">Cell membrane</location>
        <topology evidence="1">Multi-pass membrane protein</topology>
    </subcellularLocation>
</comment>
<dbReference type="PIRSF" id="PIRSF006060">
    <property type="entry name" value="AA_transporter"/>
    <property type="match status" value="1"/>
</dbReference>
<feature type="transmembrane region" description="Helical" evidence="6">
    <location>
        <begin position="152"/>
        <end position="173"/>
    </location>
</feature>
<keyword evidence="2" id="KW-1003">Cell membrane</keyword>
<feature type="transmembrane region" description="Helical" evidence="6">
    <location>
        <begin position="339"/>
        <end position="361"/>
    </location>
</feature>
<keyword evidence="4 6" id="KW-1133">Transmembrane helix</keyword>
<feature type="transmembrane region" description="Helical" evidence="6">
    <location>
        <begin position="128"/>
        <end position="145"/>
    </location>
</feature>
<feature type="transmembrane region" description="Helical" evidence="6">
    <location>
        <begin position="185"/>
        <end position="202"/>
    </location>
</feature>
<evidence type="ECO:0000313" key="8">
    <source>
        <dbReference type="Proteomes" id="UP000755104"/>
    </source>
</evidence>
<feature type="transmembrane region" description="Helical" evidence="6">
    <location>
        <begin position="368"/>
        <end position="388"/>
    </location>
</feature>
<keyword evidence="3 6" id="KW-0812">Transmembrane</keyword>
<reference evidence="7 8" key="1">
    <citation type="submission" date="2021-08" db="EMBL/GenBank/DDBJ databases">
        <title>Comparative Genomics Analysis of the Genus Qipengyuania Reveals Extensive Genetic Diversity and Metabolic Versatility, Including the Description of Fifteen Novel Species.</title>
        <authorList>
            <person name="Liu Y."/>
        </authorList>
    </citation>
    <scope>NUCLEOTIDE SEQUENCE [LARGE SCALE GENOMIC DNA]</scope>
    <source>
        <strain evidence="7 8">6D47A</strain>
    </source>
</reference>
<comment type="caution">
    <text evidence="7">The sequence shown here is derived from an EMBL/GenBank/DDBJ whole genome shotgun (WGS) entry which is preliminary data.</text>
</comment>
<proteinExistence type="predicted"/>
<evidence type="ECO:0000256" key="2">
    <source>
        <dbReference type="ARBA" id="ARBA00022475"/>
    </source>
</evidence>
<dbReference type="Proteomes" id="UP000755104">
    <property type="component" value="Unassembled WGS sequence"/>
</dbReference>
<evidence type="ECO:0000256" key="3">
    <source>
        <dbReference type="ARBA" id="ARBA00022692"/>
    </source>
</evidence>
<evidence type="ECO:0000256" key="1">
    <source>
        <dbReference type="ARBA" id="ARBA00004651"/>
    </source>
</evidence>
<feature type="transmembrane region" description="Helical" evidence="6">
    <location>
        <begin position="12"/>
        <end position="41"/>
    </location>
</feature>
<feature type="transmembrane region" description="Helical" evidence="6">
    <location>
        <begin position="394"/>
        <end position="412"/>
    </location>
</feature>
<keyword evidence="5 6" id="KW-0472">Membrane</keyword>
<dbReference type="Pfam" id="PF13520">
    <property type="entry name" value="AA_permease_2"/>
    <property type="match status" value="1"/>
</dbReference>
<dbReference type="Gene3D" id="1.20.1740.10">
    <property type="entry name" value="Amino acid/polyamine transporter I"/>
    <property type="match status" value="1"/>
</dbReference>